<dbReference type="KEGG" id="xbc:ELE36_14295"/>
<comment type="similarity">
    <text evidence="1 2">Belongs to the outer membrane factor (OMF) (TC 1.B.17) family.</text>
</comment>
<dbReference type="Gene3D" id="2.20.200.10">
    <property type="entry name" value="Outer membrane efflux proteins (OEP)"/>
    <property type="match status" value="1"/>
</dbReference>
<evidence type="ECO:0000313" key="5">
    <source>
        <dbReference type="Proteomes" id="UP000291562"/>
    </source>
</evidence>
<dbReference type="InterPro" id="IPR010131">
    <property type="entry name" value="MdtP/NodT-like"/>
</dbReference>
<name>A0A411HLM8_9GAMM</name>
<dbReference type="Gene3D" id="1.20.1600.10">
    <property type="entry name" value="Outer membrane efflux proteins (OEP)"/>
    <property type="match status" value="1"/>
</dbReference>
<gene>
    <name evidence="4" type="ORF">ELE36_14295</name>
</gene>
<feature type="region of interest" description="Disordered" evidence="3">
    <location>
        <begin position="106"/>
        <end position="130"/>
    </location>
</feature>
<keyword evidence="5" id="KW-1185">Reference proteome</keyword>
<proteinExistence type="inferred from homology"/>
<dbReference type="RefSeq" id="WP_129834427.1">
    <property type="nucleotide sequence ID" value="NZ_CP035704.1"/>
</dbReference>
<sequence length="487" mass="52572">MKRTAAFALISTLAGCSFAPTYKTPVVEIPSAFKEAQEWQTATPADQIKRGEWWLAYGDKLLDELEAKVDIANPNLAAAADRYAQARTLVTQAQAARLPLVNAGALSTNNRQSDHRPLRSSSQPDEYGNNDIGMQISYELDLWGRVRNQVAVNEANAQASAADLESVRLSLHAELATDYIALRGFDAEHKLLLDTLDAYARALKVTANRHSGGIGSGLDEARAQTQLDNAKAQISDVATRRALLEHAIASLTGMPASEFSISLQPDILQLPIIPTGLPSTLLQRRPDIAAAERRTAASNQQIGIARAAFFPSITLNAQGGYQNTGGNTWLSAPNTYWSLGPGLLLNLFDGGRRRAEVERARLALDESSQRYRAEVLNAFQQVEDNLALLDLLAKESSDENAATVSATHTLDLAQNRYDNGAVSYLEVIESQTAALQAQRTALSIRTRQLQSSVGLIKAIGGGWSSDLLGESNASKTAQTMTPAHVTN</sequence>
<evidence type="ECO:0000313" key="4">
    <source>
        <dbReference type="EMBL" id="QBB71432.1"/>
    </source>
</evidence>
<accession>A0A411HLM8</accession>
<dbReference type="SUPFAM" id="SSF56954">
    <property type="entry name" value="Outer membrane efflux proteins (OEP)"/>
    <property type="match status" value="1"/>
</dbReference>
<keyword evidence="2" id="KW-0449">Lipoprotein</keyword>
<keyword evidence="2" id="KW-0732">Signal</keyword>
<dbReference type="Proteomes" id="UP000291562">
    <property type="component" value="Chromosome"/>
</dbReference>
<evidence type="ECO:0000256" key="3">
    <source>
        <dbReference type="SAM" id="MobiDB-lite"/>
    </source>
</evidence>
<dbReference type="GO" id="GO:0009279">
    <property type="term" value="C:cell outer membrane"/>
    <property type="evidence" value="ECO:0007669"/>
    <property type="project" value="UniProtKB-SubCell"/>
</dbReference>
<dbReference type="InterPro" id="IPR003423">
    <property type="entry name" value="OMP_efflux"/>
</dbReference>
<dbReference type="PANTHER" id="PTHR30203:SF33">
    <property type="entry name" value="BLR4455 PROTEIN"/>
    <property type="match status" value="1"/>
</dbReference>
<dbReference type="OrthoDB" id="9770517at2"/>
<dbReference type="AlphaFoldDB" id="A0A411HLM8"/>
<dbReference type="EMBL" id="CP035704">
    <property type="protein sequence ID" value="QBB71432.1"/>
    <property type="molecule type" value="Genomic_DNA"/>
</dbReference>
<comment type="subcellular location">
    <subcellularLocation>
        <location evidence="2">Cell outer membrane</location>
        <topology evidence="2">Lipid-anchor</topology>
    </subcellularLocation>
</comment>
<dbReference type="NCBIfam" id="TIGR01845">
    <property type="entry name" value="outer_NodT"/>
    <property type="match status" value="1"/>
</dbReference>
<dbReference type="GO" id="GO:0015562">
    <property type="term" value="F:efflux transmembrane transporter activity"/>
    <property type="evidence" value="ECO:0007669"/>
    <property type="project" value="InterPro"/>
</dbReference>
<feature type="chain" id="PRO_5018823846" evidence="2">
    <location>
        <begin position="20"/>
        <end position="487"/>
    </location>
</feature>
<dbReference type="PANTHER" id="PTHR30203">
    <property type="entry name" value="OUTER MEMBRANE CATION EFFLUX PROTEIN"/>
    <property type="match status" value="1"/>
</dbReference>
<protein>
    <submittedName>
        <fullName evidence="4">Efflux transporter outer membrane subunit</fullName>
    </submittedName>
</protein>
<feature type="signal peptide" evidence="2">
    <location>
        <begin position="1"/>
        <end position="19"/>
    </location>
</feature>
<organism evidence="4 5">
    <name type="scientific">Pseudolysobacter antarcticus</name>
    <dbReference type="NCBI Taxonomy" id="2511995"/>
    <lineage>
        <taxon>Bacteria</taxon>
        <taxon>Pseudomonadati</taxon>
        <taxon>Pseudomonadota</taxon>
        <taxon>Gammaproteobacteria</taxon>
        <taxon>Lysobacterales</taxon>
        <taxon>Rhodanobacteraceae</taxon>
        <taxon>Pseudolysobacter</taxon>
    </lineage>
</organism>
<dbReference type="PROSITE" id="PS51257">
    <property type="entry name" value="PROKAR_LIPOPROTEIN"/>
    <property type="match status" value="1"/>
</dbReference>
<evidence type="ECO:0000256" key="2">
    <source>
        <dbReference type="RuleBase" id="RU362097"/>
    </source>
</evidence>
<reference evidence="4 5" key="1">
    <citation type="submission" date="2019-01" db="EMBL/GenBank/DDBJ databases">
        <title>Pseudolysobacter antarctica gen. nov., sp. nov., isolated from Fildes Peninsula, Antarctica.</title>
        <authorList>
            <person name="Wei Z."/>
            <person name="Peng F."/>
        </authorList>
    </citation>
    <scope>NUCLEOTIDE SEQUENCE [LARGE SCALE GENOMIC DNA]</scope>
    <source>
        <strain evidence="4 5">AQ6-296</strain>
    </source>
</reference>
<dbReference type="Pfam" id="PF02321">
    <property type="entry name" value="OEP"/>
    <property type="match status" value="2"/>
</dbReference>
<evidence type="ECO:0000256" key="1">
    <source>
        <dbReference type="ARBA" id="ARBA00007613"/>
    </source>
</evidence>
<keyword evidence="2" id="KW-0812">Transmembrane</keyword>
<keyword evidence="2" id="KW-1134">Transmembrane beta strand</keyword>
<keyword evidence="2" id="KW-0564">Palmitate</keyword>
<keyword evidence="2" id="KW-0472">Membrane</keyword>